<accession>A0A2W5K7D1</accession>
<feature type="domain" description="N-acetyltransferase" evidence="4">
    <location>
        <begin position="29"/>
        <end position="187"/>
    </location>
</feature>
<dbReference type="InterPro" id="IPR051531">
    <property type="entry name" value="N-acetyltransferase"/>
</dbReference>
<dbReference type="PANTHER" id="PTHR43792:SF8">
    <property type="entry name" value="[RIBOSOMAL PROTEIN US5]-ALANINE N-ACETYLTRANSFERASE"/>
    <property type="match status" value="1"/>
</dbReference>
<evidence type="ECO:0000256" key="3">
    <source>
        <dbReference type="ARBA" id="ARBA00038502"/>
    </source>
</evidence>
<evidence type="ECO:0000313" key="5">
    <source>
        <dbReference type="EMBL" id="PZQ11869.1"/>
    </source>
</evidence>
<keyword evidence="2" id="KW-0012">Acyltransferase</keyword>
<comment type="caution">
    <text evidence="5">The sequence shown here is derived from an EMBL/GenBank/DDBJ whole genome shotgun (WGS) entry which is preliminary data.</text>
</comment>
<dbReference type="EMBL" id="QFPN01000010">
    <property type="protein sequence ID" value="PZQ11869.1"/>
    <property type="molecule type" value="Genomic_DNA"/>
</dbReference>
<dbReference type="PANTHER" id="PTHR43792">
    <property type="entry name" value="GNAT FAMILY, PUTATIVE (AFU_ORTHOLOGUE AFUA_3G00765)-RELATED-RELATED"/>
    <property type="match status" value="1"/>
</dbReference>
<organism evidence="5 6">
    <name type="scientific">Ancylobacter novellus</name>
    <name type="common">Thiobacillus novellus</name>
    <dbReference type="NCBI Taxonomy" id="921"/>
    <lineage>
        <taxon>Bacteria</taxon>
        <taxon>Pseudomonadati</taxon>
        <taxon>Pseudomonadota</taxon>
        <taxon>Alphaproteobacteria</taxon>
        <taxon>Hyphomicrobiales</taxon>
        <taxon>Xanthobacteraceae</taxon>
        <taxon>Ancylobacter</taxon>
    </lineage>
</organism>
<gene>
    <name evidence="5" type="ORF">DI565_16940</name>
</gene>
<proteinExistence type="inferred from homology"/>
<feature type="domain" description="N-acetyltransferase" evidence="4">
    <location>
        <begin position="201"/>
        <end position="363"/>
    </location>
</feature>
<dbReference type="SUPFAM" id="SSF55729">
    <property type="entry name" value="Acyl-CoA N-acyltransferases (Nat)"/>
    <property type="match status" value="2"/>
</dbReference>
<dbReference type="PROSITE" id="PS51186">
    <property type="entry name" value="GNAT"/>
    <property type="match status" value="2"/>
</dbReference>
<evidence type="ECO:0000256" key="2">
    <source>
        <dbReference type="ARBA" id="ARBA00023315"/>
    </source>
</evidence>
<dbReference type="GO" id="GO:0016747">
    <property type="term" value="F:acyltransferase activity, transferring groups other than amino-acyl groups"/>
    <property type="evidence" value="ECO:0007669"/>
    <property type="project" value="InterPro"/>
</dbReference>
<evidence type="ECO:0000256" key="1">
    <source>
        <dbReference type="ARBA" id="ARBA00022679"/>
    </source>
</evidence>
<dbReference type="Gene3D" id="3.40.630.30">
    <property type="match status" value="2"/>
</dbReference>
<keyword evidence="1" id="KW-0808">Transferase</keyword>
<dbReference type="AlphaFoldDB" id="A0A2W5K7D1"/>
<sequence>MRASSETEPSFTFDPRLLDKPCATANAAVRLRALEAGDAEAMAEGLSDLDVARNLVAVPHPYTIADARDYLAGPVASPHLLCAAIEVEGVFAGCAAIDAQGGRPELGYWLAKPFWGRGIGFCATRALVDLVFAATTVEALISGHFVDNAASAALLGKLGFRRTGLVEARSRARTEPVRLVTMALDRADWAESRPAVDTARLSLRQPTLGDADEIASLAADVSLGLMTAAIPKPFTFEDARAFVLGAARRRRPAAMTFAIRRREIGDLIGGVGWSEAAPGEIELGYWLGAAHRGRGLATEAARAVLDVAFEMTGAVAATARCRVTNPASRGVLERCGFQWEGGGFVRAAGTPGSVAVDVFRLDRDVFLSLKEWGLSAARSGAA</sequence>
<dbReference type="InterPro" id="IPR016181">
    <property type="entry name" value="Acyl_CoA_acyltransferase"/>
</dbReference>
<name>A0A2W5K7D1_ANCNO</name>
<reference evidence="5 6" key="1">
    <citation type="submission" date="2017-08" db="EMBL/GenBank/DDBJ databases">
        <title>Infants hospitalized years apart are colonized by the same room-sourced microbial strains.</title>
        <authorList>
            <person name="Brooks B."/>
            <person name="Olm M.R."/>
            <person name="Firek B.A."/>
            <person name="Baker R."/>
            <person name="Thomas B.C."/>
            <person name="Morowitz M.J."/>
            <person name="Banfield J.F."/>
        </authorList>
    </citation>
    <scope>NUCLEOTIDE SEQUENCE [LARGE SCALE GENOMIC DNA]</scope>
    <source>
        <strain evidence="5">S2_005_003_R2_43</strain>
    </source>
</reference>
<dbReference type="InterPro" id="IPR000182">
    <property type="entry name" value="GNAT_dom"/>
</dbReference>
<evidence type="ECO:0000259" key="4">
    <source>
        <dbReference type="PROSITE" id="PS51186"/>
    </source>
</evidence>
<dbReference type="Pfam" id="PF13302">
    <property type="entry name" value="Acetyltransf_3"/>
    <property type="match status" value="2"/>
</dbReference>
<dbReference type="Proteomes" id="UP000249577">
    <property type="component" value="Unassembled WGS sequence"/>
</dbReference>
<protein>
    <recommendedName>
        <fullName evidence="4">N-acetyltransferase domain-containing protein</fullName>
    </recommendedName>
</protein>
<comment type="similarity">
    <text evidence="3">Belongs to the acetyltransferase family. RimJ subfamily.</text>
</comment>
<evidence type="ECO:0000313" key="6">
    <source>
        <dbReference type="Proteomes" id="UP000249577"/>
    </source>
</evidence>